<sequence length="345" mass="38488">MELILPGALWPNPNATAFAPIESHPTLARWLGKSVRTPHARSYQEIVAERIGAPAHTTAELRWRGEALDRAGTNLPSLAESGTILCADPVHLYLARDHLVVTELGETAPQQEEAERLATELTALIRAEWPQATLVVVTPTRWYLTGIPSGACANTTFAPLAEASSRPYAEVLPHGTHARAWLRRMNEWQVFLANHPINRARDAEGLPAINALWLWGNHSVTPPNSAKPRSQPLHVFVNEDADPILLGWLAAQRIPFTCHRTWPAASACRPDLVILDALAEAARRLDWHTWQHALSDLETHWFSRFPRPPRAIHLAATRASITATPVWWRRFAKPLTLELLNRCCA</sequence>
<accession>H5SF01</accession>
<dbReference type="EMBL" id="AP011698">
    <property type="protein sequence ID" value="BAL54737.1"/>
    <property type="molecule type" value="Genomic_DNA"/>
</dbReference>
<gene>
    <name evidence="1" type="ORF">HGMM_F18H05C29</name>
</gene>
<evidence type="ECO:0000313" key="1">
    <source>
        <dbReference type="EMBL" id="BAL54737.1"/>
    </source>
</evidence>
<dbReference type="AlphaFoldDB" id="H5SF01"/>
<protein>
    <submittedName>
        <fullName evidence="1">Hypothetical conserved protein</fullName>
    </submittedName>
</protein>
<reference evidence="1" key="1">
    <citation type="journal article" date="2005" name="Environ. Microbiol.">
        <title>Genetic and functional properties of uncultivated thermophilic crenarchaeotes from a subsurface gold mine as revealed by analysis of genome fragments.</title>
        <authorList>
            <person name="Nunoura T."/>
            <person name="Hirayama H."/>
            <person name="Takami H."/>
            <person name="Oida H."/>
            <person name="Nishi S."/>
            <person name="Shimamura S."/>
            <person name="Suzuki Y."/>
            <person name="Inagaki F."/>
            <person name="Takai K."/>
            <person name="Nealson K.H."/>
            <person name="Horikoshi K."/>
        </authorList>
    </citation>
    <scope>NUCLEOTIDE SEQUENCE</scope>
</reference>
<organism evidence="1">
    <name type="scientific">uncultured beta proteobacterium</name>
    <dbReference type="NCBI Taxonomy" id="86027"/>
    <lineage>
        <taxon>Bacteria</taxon>
        <taxon>Pseudomonadati</taxon>
        <taxon>Pseudomonadota</taxon>
        <taxon>Betaproteobacteria</taxon>
        <taxon>environmental samples</taxon>
    </lineage>
</organism>
<proteinExistence type="predicted"/>
<reference evidence="1" key="2">
    <citation type="journal article" date="2012" name="PLoS ONE">
        <title>A Deeply Branching Thermophilic Bacterium with an Ancient Acetyl-CoA Pathway Dominates a Subsurface Ecosystem.</title>
        <authorList>
            <person name="Takami H."/>
            <person name="Noguchi H."/>
            <person name="Takaki Y."/>
            <person name="Uchiyama I."/>
            <person name="Toyoda A."/>
            <person name="Nishi S."/>
            <person name="Chee G.-J."/>
            <person name="Arai W."/>
            <person name="Nunoura T."/>
            <person name="Itoh T."/>
            <person name="Hattori M."/>
            <person name="Takai K."/>
        </authorList>
    </citation>
    <scope>NUCLEOTIDE SEQUENCE</scope>
</reference>
<name>H5SF01_9PROT</name>